<dbReference type="PANTHER" id="PTHR33048">
    <property type="entry name" value="PTH11-LIKE INTEGRAL MEMBRANE PROTEIN (AFU_ORTHOLOGUE AFUA_5G11245)"/>
    <property type="match status" value="1"/>
</dbReference>
<feature type="transmembrane region" description="Helical" evidence="6">
    <location>
        <begin position="43"/>
        <end position="69"/>
    </location>
</feature>
<evidence type="ECO:0000256" key="2">
    <source>
        <dbReference type="ARBA" id="ARBA00022692"/>
    </source>
</evidence>
<dbReference type="PANTHER" id="PTHR33048:SF47">
    <property type="entry name" value="INTEGRAL MEMBRANE PROTEIN-RELATED"/>
    <property type="match status" value="1"/>
</dbReference>
<feature type="transmembrane region" description="Helical" evidence="6">
    <location>
        <begin position="186"/>
        <end position="208"/>
    </location>
</feature>
<dbReference type="OrthoDB" id="5417844at2759"/>
<evidence type="ECO:0000313" key="8">
    <source>
        <dbReference type="EMBL" id="CAH0027935.1"/>
    </source>
</evidence>
<comment type="subcellular location">
    <subcellularLocation>
        <location evidence="1">Membrane</location>
        <topology evidence="1">Multi-pass membrane protein</topology>
    </subcellularLocation>
</comment>
<comment type="similarity">
    <text evidence="5">Belongs to the SAT4 family.</text>
</comment>
<organism evidence="8 9">
    <name type="scientific">Clonostachys rhizophaga</name>
    <dbReference type="NCBI Taxonomy" id="160324"/>
    <lineage>
        <taxon>Eukaryota</taxon>
        <taxon>Fungi</taxon>
        <taxon>Dikarya</taxon>
        <taxon>Ascomycota</taxon>
        <taxon>Pezizomycotina</taxon>
        <taxon>Sordariomycetes</taxon>
        <taxon>Hypocreomycetidae</taxon>
        <taxon>Hypocreales</taxon>
        <taxon>Bionectriaceae</taxon>
        <taxon>Clonostachys</taxon>
    </lineage>
</organism>
<feature type="domain" description="Rhodopsin" evidence="7">
    <location>
        <begin position="31"/>
        <end position="285"/>
    </location>
</feature>
<accession>A0A9N9VQB5</accession>
<reference evidence="8" key="1">
    <citation type="submission" date="2021-10" db="EMBL/GenBank/DDBJ databases">
        <authorList>
            <person name="Piombo E."/>
        </authorList>
    </citation>
    <scope>NUCLEOTIDE SEQUENCE</scope>
</reference>
<evidence type="ECO:0000256" key="6">
    <source>
        <dbReference type="SAM" id="Phobius"/>
    </source>
</evidence>
<keyword evidence="3 6" id="KW-1133">Transmembrane helix</keyword>
<gene>
    <name evidence="8" type="ORF">CRHIZ90672A_00001907</name>
</gene>
<dbReference type="Proteomes" id="UP000696573">
    <property type="component" value="Unassembled WGS sequence"/>
</dbReference>
<evidence type="ECO:0000256" key="5">
    <source>
        <dbReference type="ARBA" id="ARBA00038359"/>
    </source>
</evidence>
<name>A0A9N9VQB5_9HYPO</name>
<evidence type="ECO:0000256" key="3">
    <source>
        <dbReference type="ARBA" id="ARBA00022989"/>
    </source>
</evidence>
<keyword evidence="9" id="KW-1185">Reference proteome</keyword>
<evidence type="ECO:0000259" key="7">
    <source>
        <dbReference type="Pfam" id="PF20684"/>
    </source>
</evidence>
<dbReference type="InterPro" id="IPR052337">
    <property type="entry name" value="SAT4-like"/>
</dbReference>
<keyword evidence="2 6" id="KW-0812">Transmembrane</keyword>
<evidence type="ECO:0000256" key="1">
    <source>
        <dbReference type="ARBA" id="ARBA00004141"/>
    </source>
</evidence>
<dbReference type="GO" id="GO:0016020">
    <property type="term" value="C:membrane"/>
    <property type="evidence" value="ECO:0007669"/>
    <property type="project" value="UniProtKB-SubCell"/>
</dbReference>
<dbReference type="Pfam" id="PF20684">
    <property type="entry name" value="Fung_rhodopsin"/>
    <property type="match status" value="1"/>
</dbReference>
<proteinExistence type="inferred from homology"/>
<feature type="transmembrane region" description="Helical" evidence="6">
    <location>
        <begin position="126"/>
        <end position="148"/>
    </location>
</feature>
<feature type="transmembrane region" description="Helical" evidence="6">
    <location>
        <begin position="220"/>
        <end position="241"/>
    </location>
</feature>
<feature type="transmembrane region" description="Helical" evidence="6">
    <location>
        <begin position="12"/>
        <end position="31"/>
    </location>
</feature>
<protein>
    <recommendedName>
        <fullName evidence="7">Rhodopsin domain-containing protein</fullName>
    </recommendedName>
</protein>
<sequence>MKMYDIYADKRPTIIGVAFGTWAVAILVLLLRMGSRKATGVKLGLDDWLILGAVPGSISLVGAMAGFAVNKGFGRHIWLGKPDTIRSCAIALFIGELSYVWTLFPVKMSILAFYWRSFRVERSIRIPIYILANVITLWAMGVFFTTLLKCRPLHWNWDQYQYWSQYNSWNMTTKNQYKCDVNQIKFYYGNAIPTIVTDLAMVLLPIPYVWRLKMPKPQKIALAGILMIGLFVTIVSVVRLWSLVRVNLEDPDVTWNAVDAALWTIVEVNISILCACLPFVKPVLTKISKALKLPKFSLLASLGSITRSKKHYQSNEDSQGGNYSLSMQTDERPITYMAHDHIAEYKPEPVFHGWNDGNGGVPIELQPANDKPALFVHSYQR</sequence>
<feature type="transmembrane region" description="Helical" evidence="6">
    <location>
        <begin position="89"/>
        <end position="114"/>
    </location>
</feature>
<dbReference type="EMBL" id="CABFNQ020000730">
    <property type="protein sequence ID" value="CAH0027935.1"/>
    <property type="molecule type" value="Genomic_DNA"/>
</dbReference>
<dbReference type="AlphaFoldDB" id="A0A9N9VQB5"/>
<dbReference type="InterPro" id="IPR049326">
    <property type="entry name" value="Rhodopsin_dom_fungi"/>
</dbReference>
<evidence type="ECO:0000256" key="4">
    <source>
        <dbReference type="ARBA" id="ARBA00023136"/>
    </source>
</evidence>
<comment type="caution">
    <text evidence="8">The sequence shown here is derived from an EMBL/GenBank/DDBJ whole genome shotgun (WGS) entry which is preliminary data.</text>
</comment>
<keyword evidence="4 6" id="KW-0472">Membrane</keyword>
<evidence type="ECO:0000313" key="9">
    <source>
        <dbReference type="Proteomes" id="UP000696573"/>
    </source>
</evidence>